<dbReference type="RefSeq" id="WP_151652860.1">
    <property type="nucleotide sequence ID" value="NZ_WBVX01000028.1"/>
</dbReference>
<keyword evidence="1" id="KW-0472">Membrane</keyword>
<feature type="transmembrane region" description="Helical" evidence="1">
    <location>
        <begin position="94"/>
        <end position="111"/>
    </location>
</feature>
<proteinExistence type="predicted"/>
<protein>
    <submittedName>
        <fullName evidence="2">Uncharacterized protein</fullName>
    </submittedName>
</protein>
<evidence type="ECO:0000313" key="2">
    <source>
        <dbReference type="EMBL" id="KAB2680255.1"/>
    </source>
</evidence>
<keyword evidence="1" id="KW-0812">Transmembrane</keyword>
<dbReference type="Proteomes" id="UP000481643">
    <property type="component" value="Unassembled WGS sequence"/>
</dbReference>
<organism evidence="2 3">
    <name type="scientific">Brucella tritici</name>
    <dbReference type="NCBI Taxonomy" id="94626"/>
    <lineage>
        <taxon>Bacteria</taxon>
        <taxon>Pseudomonadati</taxon>
        <taxon>Pseudomonadota</taxon>
        <taxon>Alphaproteobacteria</taxon>
        <taxon>Hyphomicrobiales</taxon>
        <taxon>Brucellaceae</taxon>
        <taxon>Brucella/Ochrobactrum group</taxon>
        <taxon>Brucella</taxon>
    </lineage>
</organism>
<dbReference type="AlphaFoldDB" id="A0A6L3Y8J2"/>
<reference evidence="2 3" key="1">
    <citation type="submission" date="2019-09" db="EMBL/GenBank/DDBJ databases">
        <title>Taxonomic organization of the family Brucellaceae based on a phylogenomic approach.</title>
        <authorList>
            <person name="Leclercq S."/>
            <person name="Cloeckaert A."/>
            <person name="Zygmunt M.S."/>
        </authorList>
    </citation>
    <scope>NUCLEOTIDE SEQUENCE [LARGE SCALE GENOMIC DNA]</scope>
    <source>
        <strain evidence="2 3">WS1830</strain>
    </source>
</reference>
<comment type="caution">
    <text evidence="2">The sequence shown here is derived from an EMBL/GenBank/DDBJ whole genome shotgun (WGS) entry which is preliminary data.</text>
</comment>
<gene>
    <name evidence="2" type="ORF">F9L08_21360</name>
</gene>
<evidence type="ECO:0000313" key="3">
    <source>
        <dbReference type="Proteomes" id="UP000481643"/>
    </source>
</evidence>
<sequence length="171" mass="19088">MKKEGRTRRFASWNFKRAFGIGVFFNVASKAAEDAADNVQNTIDELRPSGRLSKRSFGDRYIDGGLDRFHQLSQGLTSNEIEAALAAWDRDSSIYMVAGCIALASIPLLFVLGYSSFYLLIGGCLVAIVTFALAMKADFRAWQIRQGRVGSVRDYFIDRLPSNMQILTKDD</sequence>
<feature type="transmembrane region" description="Helical" evidence="1">
    <location>
        <begin position="117"/>
        <end position="135"/>
    </location>
</feature>
<name>A0A6L3Y8J2_9HYPH</name>
<accession>A0A6L3Y8J2</accession>
<evidence type="ECO:0000256" key="1">
    <source>
        <dbReference type="SAM" id="Phobius"/>
    </source>
</evidence>
<keyword evidence="1" id="KW-1133">Transmembrane helix</keyword>
<dbReference type="EMBL" id="WBVX01000028">
    <property type="protein sequence ID" value="KAB2680255.1"/>
    <property type="molecule type" value="Genomic_DNA"/>
</dbReference>